<feature type="compositionally biased region" description="Low complexity" evidence="4">
    <location>
        <begin position="738"/>
        <end position="752"/>
    </location>
</feature>
<feature type="compositionally biased region" description="Basic and acidic residues" evidence="4">
    <location>
        <begin position="720"/>
        <end position="729"/>
    </location>
</feature>
<dbReference type="InterPro" id="IPR036055">
    <property type="entry name" value="LDL_receptor-like_sf"/>
</dbReference>
<feature type="disulfide bond" evidence="3">
    <location>
        <begin position="443"/>
        <end position="461"/>
    </location>
</feature>
<evidence type="ECO:0000313" key="6">
    <source>
        <dbReference type="EMBL" id="KAJ8303176.1"/>
    </source>
</evidence>
<feature type="region of interest" description="Disordered" evidence="4">
    <location>
        <begin position="555"/>
        <end position="702"/>
    </location>
</feature>
<feature type="compositionally biased region" description="Basic and acidic residues" evidence="4">
    <location>
        <begin position="682"/>
        <end position="694"/>
    </location>
</feature>
<dbReference type="Proteomes" id="UP001217089">
    <property type="component" value="Unassembled WGS sequence"/>
</dbReference>
<keyword evidence="2 3" id="KW-1015">Disulfide bond</keyword>
<dbReference type="PROSITE" id="PS50068">
    <property type="entry name" value="LDLRA_2"/>
    <property type="match status" value="3"/>
</dbReference>
<dbReference type="Pfam" id="PF00431">
    <property type="entry name" value="CUB"/>
    <property type="match status" value="2"/>
</dbReference>
<name>A0ABQ9EH61_TEGGR</name>
<organism evidence="6 7">
    <name type="scientific">Tegillarca granosa</name>
    <name type="common">Malaysian cockle</name>
    <name type="synonym">Anadara granosa</name>
    <dbReference type="NCBI Taxonomy" id="220873"/>
    <lineage>
        <taxon>Eukaryota</taxon>
        <taxon>Metazoa</taxon>
        <taxon>Spiralia</taxon>
        <taxon>Lophotrochozoa</taxon>
        <taxon>Mollusca</taxon>
        <taxon>Bivalvia</taxon>
        <taxon>Autobranchia</taxon>
        <taxon>Pteriomorphia</taxon>
        <taxon>Arcoida</taxon>
        <taxon>Arcoidea</taxon>
        <taxon>Arcidae</taxon>
        <taxon>Tegillarca</taxon>
    </lineage>
</organism>
<comment type="caution">
    <text evidence="3">Lacks conserved residue(s) required for the propagation of feature annotation.</text>
</comment>
<dbReference type="CDD" id="cd00112">
    <property type="entry name" value="LDLa"/>
    <property type="match status" value="1"/>
</dbReference>
<dbReference type="SMART" id="SM00192">
    <property type="entry name" value="LDLa"/>
    <property type="match status" value="4"/>
</dbReference>
<proteinExistence type="predicted"/>
<feature type="compositionally biased region" description="Polar residues" evidence="4">
    <location>
        <begin position="614"/>
        <end position="642"/>
    </location>
</feature>
<dbReference type="InterPro" id="IPR002172">
    <property type="entry name" value="LDrepeatLR_classA_rpt"/>
</dbReference>
<dbReference type="InterPro" id="IPR000859">
    <property type="entry name" value="CUB_dom"/>
</dbReference>
<dbReference type="PROSITE" id="PS01209">
    <property type="entry name" value="LDLRA_1"/>
    <property type="match status" value="1"/>
</dbReference>
<reference evidence="6 7" key="1">
    <citation type="submission" date="2022-12" db="EMBL/GenBank/DDBJ databases">
        <title>Chromosome-level genome of Tegillarca granosa.</title>
        <authorList>
            <person name="Kim J."/>
        </authorList>
    </citation>
    <scope>NUCLEOTIDE SEQUENCE [LARGE SCALE GENOMIC DNA]</scope>
    <source>
        <strain evidence="6">Teg-2019</strain>
        <tissue evidence="6">Adductor muscle</tissue>
    </source>
</reference>
<feature type="compositionally biased region" description="Polar residues" evidence="4">
    <location>
        <begin position="581"/>
        <end position="593"/>
    </location>
</feature>
<comment type="caution">
    <text evidence="6">The sequence shown here is derived from an EMBL/GenBank/DDBJ whole genome shotgun (WGS) entry which is preliminary data.</text>
</comment>
<dbReference type="Gene3D" id="2.60.120.290">
    <property type="entry name" value="Spermadhesin, CUB domain"/>
    <property type="match status" value="2"/>
</dbReference>
<protein>
    <recommendedName>
        <fullName evidence="5">CUB domain-containing protein</fullName>
    </recommendedName>
</protein>
<feature type="domain" description="CUB" evidence="5">
    <location>
        <begin position="238"/>
        <end position="350"/>
    </location>
</feature>
<dbReference type="PRINTS" id="PR00261">
    <property type="entry name" value="LDLRECEPTOR"/>
</dbReference>
<evidence type="ECO:0000313" key="7">
    <source>
        <dbReference type="Proteomes" id="UP001217089"/>
    </source>
</evidence>
<dbReference type="SMART" id="SM00042">
    <property type="entry name" value="CUB"/>
    <property type="match status" value="2"/>
</dbReference>
<gene>
    <name evidence="6" type="ORF">KUTeg_019572</name>
</gene>
<dbReference type="InterPro" id="IPR023415">
    <property type="entry name" value="LDLR_class-A_CS"/>
</dbReference>
<feature type="compositionally biased region" description="Low complexity" evidence="4">
    <location>
        <begin position="759"/>
        <end position="772"/>
    </location>
</feature>
<feature type="compositionally biased region" description="Low complexity" evidence="4">
    <location>
        <begin position="600"/>
        <end position="613"/>
    </location>
</feature>
<evidence type="ECO:0000259" key="5">
    <source>
        <dbReference type="PROSITE" id="PS01180"/>
    </source>
</evidence>
<keyword evidence="7" id="KW-1185">Reference proteome</keyword>
<dbReference type="SUPFAM" id="SSF49854">
    <property type="entry name" value="Spermadhesin, CUB domain"/>
    <property type="match status" value="2"/>
</dbReference>
<evidence type="ECO:0000256" key="2">
    <source>
        <dbReference type="ARBA" id="ARBA00023157"/>
    </source>
</evidence>
<dbReference type="PANTHER" id="PTHR24251">
    <property type="entry name" value="OVOCHYMASE-RELATED"/>
    <property type="match status" value="1"/>
</dbReference>
<dbReference type="Gene3D" id="4.10.400.10">
    <property type="entry name" value="Low-density Lipoprotein Receptor"/>
    <property type="match status" value="3"/>
</dbReference>
<feature type="compositionally biased region" description="Basic residues" evidence="4">
    <location>
        <begin position="563"/>
        <end position="579"/>
    </location>
</feature>
<accession>A0ABQ9EH61</accession>
<feature type="disulfide bond" evidence="3">
    <location>
        <begin position="455"/>
        <end position="470"/>
    </location>
</feature>
<dbReference type="CDD" id="cd00041">
    <property type="entry name" value="CUB"/>
    <property type="match status" value="1"/>
</dbReference>
<dbReference type="EMBL" id="JARBDR010000917">
    <property type="protein sequence ID" value="KAJ8303176.1"/>
    <property type="molecule type" value="Genomic_DNA"/>
</dbReference>
<evidence type="ECO:0000256" key="3">
    <source>
        <dbReference type="PROSITE-ProRule" id="PRU00124"/>
    </source>
</evidence>
<keyword evidence="1" id="KW-0677">Repeat</keyword>
<evidence type="ECO:0000256" key="4">
    <source>
        <dbReference type="SAM" id="MobiDB-lite"/>
    </source>
</evidence>
<sequence>MKNGKVRKNNNLKLTLSDYQRILQWFPMGNSEKKGPIFQIKSGKVCLTTLFGCLPSISTEDCYPVYLKDRRGNITNEKSRLLYPTNACEVWYISGKVNDTVTISISQMNITTSRNGSCNKYYLSIGQNPSRIYCGSERQVYVSTTGHVIIKYRSLGSLTGLGFHLKYIIVNVKSSRTTTLTTTPVPQTHTVHCHTEELFCVSKETLKNVCLKRTALCDEKIDCIDGKDEEQIYCASKCNQYFIEDTGHITSPSYPYEYPNNINCQWTIHIQDTRAKIQLRFESFNVQSSADTDYLIIYNGTDIKAPVLGKYYGRNPPPKILESSSNWVFIKFVSDGHVTEKGFSLTYQKKGVCLSTQNECDGGEKDCYEKHERCDGVWNCREHGGDEKGCLTCKLDYYTCGPHTSQCYQAKERCNGEAHCSNRADEYNCTSVQCGTHNGTFLCDNKHCIYETWQCDKTNDCDDNSDEINCPHTTNLIKIAAVAGSLICSLLLVVALGCTCKLYNLRMQQFHGPRYETPLSRLYAEFMRRRAPPPYHEAMLTSRPYEEARREYLERLAGNGRTSSRHGRRSRHRPSRSRSHLQQVNENDPSSPSALVESPTQSNDSSTQNSNDSHIPSATGGDNSVNRTHVNIDRQSSQTALINNSDSESSESDLENNQTEEVQVEFSDDTGLSAHWRRNARIKQDSDSEQDTRLQEIPPNTVTEEVCSIDNTIASCDSVDTPKTDDNKNTSEINICDNNNPTSSSNSNNRSSELQRHPSQSSLNSSGSESTSWGDFVA</sequence>
<dbReference type="InterPro" id="IPR035914">
    <property type="entry name" value="Sperma_CUB_dom_sf"/>
</dbReference>
<feature type="region of interest" description="Disordered" evidence="4">
    <location>
        <begin position="715"/>
        <end position="778"/>
    </location>
</feature>
<dbReference type="Pfam" id="PF00057">
    <property type="entry name" value="Ldl_recept_a"/>
    <property type="match status" value="1"/>
</dbReference>
<feature type="disulfide bond" evidence="3">
    <location>
        <begin position="414"/>
        <end position="429"/>
    </location>
</feature>
<dbReference type="PROSITE" id="PS01180">
    <property type="entry name" value="CUB"/>
    <property type="match status" value="1"/>
</dbReference>
<evidence type="ECO:0000256" key="1">
    <source>
        <dbReference type="ARBA" id="ARBA00022737"/>
    </source>
</evidence>
<dbReference type="SUPFAM" id="SSF57424">
    <property type="entry name" value="LDL receptor-like module"/>
    <property type="match status" value="3"/>
</dbReference>